<dbReference type="GO" id="GO:0005886">
    <property type="term" value="C:plasma membrane"/>
    <property type="evidence" value="ECO:0007669"/>
    <property type="project" value="TreeGrafter"/>
</dbReference>
<comment type="similarity">
    <text evidence="1">Belongs to the ABC transporter superfamily.</text>
</comment>
<dbReference type="Pfam" id="PF00005">
    <property type="entry name" value="ABC_tran"/>
    <property type="match status" value="1"/>
</dbReference>
<evidence type="ECO:0000256" key="2">
    <source>
        <dbReference type="ARBA" id="ARBA00022741"/>
    </source>
</evidence>
<gene>
    <name evidence="5" type="primary">lolD_15</name>
    <name evidence="5" type="ORF">SAMEA1710456_03186</name>
</gene>
<dbReference type="GO" id="GO:0005524">
    <property type="term" value="F:ATP binding"/>
    <property type="evidence" value="ECO:0007669"/>
    <property type="project" value="UniProtKB-KW"/>
</dbReference>
<organism evidence="5 6">
    <name type="scientific">Clostridioides difficile</name>
    <name type="common">Peptoclostridium difficile</name>
    <dbReference type="NCBI Taxonomy" id="1496"/>
    <lineage>
        <taxon>Bacteria</taxon>
        <taxon>Bacillati</taxon>
        <taxon>Bacillota</taxon>
        <taxon>Clostridia</taxon>
        <taxon>Peptostreptococcales</taxon>
        <taxon>Peptostreptococcaceae</taxon>
        <taxon>Clostridioides</taxon>
    </lineage>
</organism>
<dbReference type="PROSITE" id="PS50893">
    <property type="entry name" value="ABC_TRANSPORTER_2"/>
    <property type="match status" value="1"/>
</dbReference>
<evidence type="ECO:0000256" key="1">
    <source>
        <dbReference type="ARBA" id="ARBA00005417"/>
    </source>
</evidence>
<dbReference type="InterPro" id="IPR015854">
    <property type="entry name" value="ABC_transpr_LolD-like"/>
</dbReference>
<reference evidence="5 6" key="1">
    <citation type="submission" date="2019-02" db="EMBL/GenBank/DDBJ databases">
        <authorList>
            <consortium name="Pathogen Informatics"/>
        </authorList>
    </citation>
    <scope>NUCLEOTIDE SEQUENCE [LARGE SCALE GENOMIC DNA]</scope>
    <source>
        <strain evidence="5 6">078GUE027</strain>
    </source>
</reference>
<evidence type="ECO:0000256" key="3">
    <source>
        <dbReference type="ARBA" id="ARBA00022840"/>
    </source>
</evidence>
<dbReference type="Proteomes" id="UP000346772">
    <property type="component" value="Unassembled WGS sequence"/>
</dbReference>
<dbReference type="PANTHER" id="PTHR24220:SF689">
    <property type="entry name" value="LIPOPROTEIN-RELEASING SYSTEM ATP-BINDING PROTEIN LOLD"/>
    <property type="match status" value="1"/>
</dbReference>
<dbReference type="EC" id="3.6.3.-" evidence="5"/>
<dbReference type="GO" id="GO:0022857">
    <property type="term" value="F:transmembrane transporter activity"/>
    <property type="evidence" value="ECO:0007669"/>
    <property type="project" value="TreeGrafter"/>
</dbReference>
<dbReference type="EMBL" id="CAADAT010000023">
    <property type="protein sequence ID" value="VFD55650.1"/>
    <property type="molecule type" value="Genomic_DNA"/>
</dbReference>
<keyword evidence="5" id="KW-0378">Hydrolase</keyword>
<keyword evidence="3" id="KW-0067">ATP-binding</keyword>
<comment type="caution">
    <text evidence="5">The sequence shown here is derived from an EMBL/GenBank/DDBJ whole genome shotgun (WGS) entry which is preliminary data.</text>
</comment>
<dbReference type="Gene3D" id="3.40.50.300">
    <property type="entry name" value="P-loop containing nucleotide triphosphate hydrolases"/>
    <property type="match status" value="1"/>
</dbReference>
<dbReference type="SUPFAM" id="SSF52540">
    <property type="entry name" value="P-loop containing nucleoside triphosphate hydrolases"/>
    <property type="match status" value="1"/>
</dbReference>
<evidence type="ECO:0000259" key="4">
    <source>
        <dbReference type="PROSITE" id="PS50893"/>
    </source>
</evidence>
<dbReference type="InterPro" id="IPR003439">
    <property type="entry name" value="ABC_transporter-like_ATP-bd"/>
</dbReference>
<accession>A0AAX3H3E7</accession>
<dbReference type="SMART" id="SM00382">
    <property type="entry name" value="AAA"/>
    <property type="match status" value="1"/>
</dbReference>
<name>A0AAX3H3E7_CLODI</name>
<evidence type="ECO:0000313" key="6">
    <source>
        <dbReference type="Proteomes" id="UP000346772"/>
    </source>
</evidence>
<dbReference type="InterPro" id="IPR003593">
    <property type="entry name" value="AAA+_ATPase"/>
</dbReference>
<dbReference type="RefSeq" id="WP_003422565.1">
    <property type="nucleotide sequence ID" value="NZ_BEHB01000024.1"/>
</dbReference>
<evidence type="ECO:0000313" key="5">
    <source>
        <dbReference type="EMBL" id="VFD55650.1"/>
    </source>
</evidence>
<sequence>MAILELINVNYKYEGSSKFVLKDVNAEFEIGKMYVIVGKNRAGKSTLLSVISGLDDCTSGSIIYKGEDLKNINKNIYRSKYIGSIFKNHNLLNDATVLDNIVLTMLIAGNKAKNKEDIVYDILKKVGIDKEKANCKVKDLSQDDIRRVCIARALSNNPELIICDDIIENTDDKGEKSLVDIFYKLASEDNKCVIITTTFDRIALYADELWGITNGNLMFVKSLEKLKY</sequence>
<dbReference type="InterPro" id="IPR027417">
    <property type="entry name" value="P-loop_NTPase"/>
</dbReference>
<proteinExistence type="inferred from homology"/>
<dbReference type="AlphaFoldDB" id="A0AAX3H3E7"/>
<feature type="domain" description="ABC transporter" evidence="4">
    <location>
        <begin position="4"/>
        <end position="228"/>
    </location>
</feature>
<dbReference type="PANTHER" id="PTHR24220">
    <property type="entry name" value="IMPORT ATP-BINDING PROTEIN"/>
    <property type="match status" value="1"/>
</dbReference>
<protein>
    <submittedName>
        <fullName evidence="5">ABC transporter</fullName>
        <ecNumber evidence="5">3.6.3.-</ecNumber>
    </submittedName>
</protein>
<keyword evidence="2" id="KW-0547">Nucleotide-binding</keyword>
<dbReference type="GO" id="GO:0016887">
    <property type="term" value="F:ATP hydrolysis activity"/>
    <property type="evidence" value="ECO:0007669"/>
    <property type="project" value="InterPro"/>
</dbReference>